<proteinExistence type="inferred from homology"/>
<evidence type="ECO:0000256" key="2">
    <source>
        <dbReference type="ARBA" id="ARBA00022801"/>
    </source>
</evidence>
<comment type="similarity">
    <text evidence="1">Belongs to the peptidase M20 family.</text>
</comment>
<dbReference type="EMBL" id="CP036402">
    <property type="protein sequence ID" value="QBI18316.1"/>
    <property type="molecule type" value="Genomic_DNA"/>
</dbReference>
<dbReference type="OrthoDB" id="9808195at2"/>
<reference evidence="5 6" key="1">
    <citation type="submission" date="2019-01" db="EMBL/GenBank/DDBJ databases">
        <title>Egibacter rhizosphaerae EGI 80759T.</title>
        <authorList>
            <person name="Chen D.-D."/>
            <person name="Tian Y."/>
            <person name="Jiao J.-Y."/>
            <person name="Zhang X.-T."/>
            <person name="Zhang Y.-G."/>
            <person name="Zhang Y."/>
            <person name="Xiao M."/>
            <person name="Shu W.-S."/>
            <person name="Li W.-J."/>
        </authorList>
    </citation>
    <scope>NUCLEOTIDE SEQUENCE [LARGE SCALE GENOMIC DNA]</scope>
    <source>
        <strain evidence="5 6">EGI 80759</strain>
    </source>
</reference>
<dbReference type="PANTHER" id="PTHR32494:SF5">
    <property type="entry name" value="ALLANTOATE AMIDOHYDROLASE"/>
    <property type="match status" value="1"/>
</dbReference>
<dbReference type="KEGG" id="erz:ER308_01160"/>
<sequence length="418" mass="43752">MNVERDPHAAFAARFDPLADIGRDPVTGGYHRFAWTDADAAAAGWFDRQADDLGLEVEIDRNGNRWAWWWPDDRRLNDLAPGAAVVTGSHLDTVPDGGAFDGALGVVSGFSAVEALRADGFTPSRPLAVGAFADEEGARYDTPCFGSGLAAGTLAPDSVLERRDRDGIRLADALAAAGVDPDAIGPDPDRLRRVGAFVELHVEQGRGLVFADQPVGIGTGIRPHGRWAFTLSGETNHAGTTRMADRRDPMGTLAALIGAAGREALARDAVATVGRVEVHPGGTNAVPGRVRAWLDARAQDDATVEALLEAVTATTSASAEATGVSCERRREAYAPGVVFDPALRSRLDGILRAAEWGPVSLSTAAGHDAGALAAAIPTGMLYIRNREGISHSPGEHADADDCVEGVRALAAVLRELAA</sequence>
<keyword evidence="6" id="KW-1185">Reference proteome</keyword>
<dbReference type="GO" id="GO:0046872">
    <property type="term" value="F:metal ion binding"/>
    <property type="evidence" value="ECO:0007669"/>
    <property type="project" value="UniProtKB-KW"/>
</dbReference>
<dbReference type="NCBIfam" id="TIGR01879">
    <property type="entry name" value="hydantase"/>
    <property type="match status" value="1"/>
</dbReference>
<evidence type="ECO:0000313" key="6">
    <source>
        <dbReference type="Proteomes" id="UP000291469"/>
    </source>
</evidence>
<protein>
    <submittedName>
        <fullName evidence="5">Allantoate amidohydrolase</fullName>
    </submittedName>
</protein>
<dbReference type="Gene3D" id="3.40.630.10">
    <property type="entry name" value="Zn peptidases"/>
    <property type="match status" value="1"/>
</dbReference>
<feature type="binding site" evidence="3">
    <location>
        <position position="101"/>
    </location>
    <ligand>
        <name>Zn(2+)</name>
        <dbReference type="ChEBI" id="CHEBI:29105"/>
        <label>1</label>
    </ligand>
</feature>
<evidence type="ECO:0000256" key="3">
    <source>
        <dbReference type="PIRSR" id="PIRSR001235-1"/>
    </source>
</evidence>
<dbReference type="NCBIfam" id="NF006770">
    <property type="entry name" value="PRK09290.1-4"/>
    <property type="match status" value="1"/>
</dbReference>
<dbReference type="AlphaFoldDB" id="A0A411YAU8"/>
<dbReference type="PIRSF" id="PIRSF001235">
    <property type="entry name" value="Amidase_carbamoylase"/>
    <property type="match status" value="1"/>
</dbReference>
<dbReference type="Proteomes" id="UP000291469">
    <property type="component" value="Chromosome"/>
</dbReference>
<evidence type="ECO:0000256" key="1">
    <source>
        <dbReference type="ARBA" id="ARBA00006153"/>
    </source>
</evidence>
<name>A0A411YAU8_9ACTN</name>
<feature type="binding site" evidence="3">
    <location>
        <position position="90"/>
    </location>
    <ligand>
        <name>Zn(2+)</name>
        <dbReference type="ChEBI" id="CHEBI:29105"/>
        <label>1</label>
    </ligand>
</feature>
<organism evidence="5 6">
    <name type="scientific">Egibacter rhizosphaerae</name>
    <dbReference type="NCBI Taxonomy" id="1670831"/>
    <lineage>
        <taxon>Bacteria</taxon>
        <taxon>Bacillati</taxon>
        <taxon>Actinomycetota</taxon>
        <taxon>Nitriliruptoria</taxon>
        <taxon>Egibacterales</taxon>
        <taxon>Egibacteraceae</taxon>
        <taxon>Egibacter</taxon>
    </lineage>
</organism>
<dbReference type="Pfam" id="PF01546">
    <property type="entry name" value="Peptidase_M20"/>
    <property type="match status" value="1"/>
</dbReference>
<dbReference type="InterPro" id="IPR036264">
    <property type="entry name" value="Bact_exopeptidase_dim_dom"/>
</dbReference>
<dbReference type="Gene3D" id="3.30.70.360">
    <property type="match status" value="1"/>
</dbReference>
<evidence type="ECO:0000256" key="4">
    <source>
        <dbReference type="PIRSR" id="PIRSR001235-2"/>
    </source>
</evidence>
<dbReference type="PANTHER" id="PTHR32494">
    <property type="entry name" value="ALLANTOATE DEIMINASE-RELATED"/>
    <property type="match status" value="1"/>
</dbReference>
<dbReference type="RefSeq" id="WP_131153314.1">
    <property type="nucleotide sequence ID" value="NZ_CP036402.1"/>
</dbReference>
<feature type="binding site" evidence="3">
    <location>
        <position position="201"/>
    </location>
    <ligand>
        <name>Zn(2+)</name>
        <dbReference type="ChEBI" id="CHEBI:29105"/>
        <label>1</label>
    </ligand>
</feature>
<dbReference type="SUPFAM" id="SSF55031">
    <property type="entry name" value="Bacterial exopeptidase dimerisation domain"/>
    <property type="match status" value="1"/>
</dbReference>
<dbReference type="GO" id="GO:0016813">
    <property type="term" value="F:hydrolase activity, acting on carbon-nitrogen (but not peptide) bonds, in linear amidines"/>
    <property type="evidence" value="ECO:0007669"/>
    <property type="project" value="InterPro"/>
</dbReference>
<dbReference type="InterPro" id="IPR010158">
    <property type="entry name" value="Amidase_Cbmase"/>
</dbReference>
<feature type="binding site" evidence="4">
    <location>
        <position position="226"/>
    </location>
    <ligand>
        <name>allantoate</name>
        <dbReference type="ChEBI" id="CHEBI:17536"/>
    </ligand>
</feature>
<feature type="binding site" evidence="3">
    <location>
        <position position="101"/>
    </location>
    <ligand>
        <name>Zn(2+)</name>
        <dbReference type="ChEBI" id="CHEBI:29105"/>
        <label>2</label>
    </ligand>
</feature>
<feature type="binding site" evidence="4">
    <location>
        <position position="284"/>
    </location>
    <ligand>
        <name>allantoate</name>
        <dbReference type="ChEBI" id="CHEBI:17536"/>
    </ligand>
</feature>
<feature type="binding site" evidence="3">
    <location>
        <position position="136"/>
    </location>
    <ligand>
        <name>Zn(2+)</name>
        <dbReference type="ChEBI" id="CHEBI:29105"/>
        <label>2</label>
    </ligand>
</feature>
<evidence type="ECO:0000313" key="5">
    <source>
        <dbReference type="EMBL" id="QBI18316.1"/>
    </source>
</evidence>
<comment type="cofactor">
    <cofactor evidence="3">
        <name>Zn(2+)</name>
        <dbReference type="ChEBI" id="CHEBI:29105"/>
    </cofactor>
    <text evidence="3">Binds 2 Zn(2+) ions per subunit.</text>
</comment>
<feature type="binding site" evidence="3">
    <location>
        <position position="391"/>
    </location>
    <ligand>
        <name>Zn(2+)</name>
        <dbReference type="ChEBI" id="CHEBI:29105"/>
        <label>2</label>
    </ligand>
</feature>
<keyword evidence="3" id="KW-0479">Metal-binding</keyword>
<keyword evidence="2 5" id="KW-0378">Hydrolase</keyword>
<feature type="binding site" evidence="4">
    <location>
        <position position="297"/>
    </location>
    <ligand>
        <name>allantoate</name>
        <dbReference type="ChEBI" id="CHEBI:17536"/>
    </ligand>
</feature>
<dbReference type="SUPFAM" id="SSF53187">
    <property type="entry name" value="Zn-dependent exopeptidases"/>
    <property type="match status" value="1"/>
</dbReference>
<dbReference type="CDD" id="cd03884">
    <property type="entry name" value="M20_bAS"/>
    <property type="match status" value="1"/>
</dbReference>
<keyword evidence="3" id="KW-0862">Zinc</keyword>
<gene>
    <name evidence="5" type="ORF">ER308_01160</name>
</gene>
<dbReference type="InterPro" id="IPR002933">
    <property type="entry name" value="Peptidase_M20"/>
</dbReference>
<accession>A0A411YAU8</accession>